<sequence length="416" mass="47760">MQQTIELASNERYLEIVSIIKEVCEDNLNKDYLFLAENLCKELFKAQIDALNKGKANSWACGIVHAIGLQNNLFSNKSNVRIKAQDFYKLFNVSSSTGLSKSKEVRSHVDMEEDKWLIGNINEDIDKSTSEEVMDNNEAIDDEVAVETIETIDDKVVNEVKEENNLVIEVDEDLKEANKIVKRALKEKNYNKKVKIAKEALRKSNKCAEAYIILSNDKALKNEDKIELLNKAASFTEEVIGKENITKLKSKDLNLDIVKAYIKVKYEVAKLLWSNNERDKAISELKLILKIDEKDELVVRGTLLTWLIIEDRDEEALELISKYSSDNLIDIRFSKVLLLFKSNNLQDAERALRIANAYNENVINYIIKLNRLPKDINEIKGNSKEEVAIRYYEKSKEAWDNINGVVGFIKDSRSRL</sequence>
<dbReference type="Pfam" id="PF19935">
    <property type="entry name" value="DUF6398"/>
    <property type="match status" value="1"/>
</dbReference>
<dbReference type="AlphaFoldDB" id="A0A4S2DPE0"/>
<dbReference type="OrthoDB" id="6399948at2"/>
<feature type="domain" description="DUF6398" evidence="5">
    <location>
        <begin position="15"/>
        <end position="116"/>
    </location>
</feature>
<keyword evidence="2" id="KW-0812">Transmembrane</keyword>
<organism evidence="6 7">
    <name type="scientific">Clostridium sartagoforme</name>
    <dbReference type="NCBI Taxonomy" id="84031"/>
    <lineage>
        <taxon>Bacteria</taxon>
        <taxon>Bacillati</taxon>
        <taxon>Bacillota</taxon>
        <taxon>Clostridia</taxon>
        <taxon>Eubacteriales</taxon>
        <taxon>Clostridiaceae</taxon>
        <taxon>Clostridium</taxon>
    </lineage>
</organism>
<evidence type="ECO:0000313" key="7">
    <source>
        <dbReference type="Proteomes" id="UP000306888"/>
    </source>
</evidence>
<gene>
    <name evidence="6" type="ORF">E5347_04080</name>
</gene>
<dbReference type="InterPro" id="IPR007311">
    <property type="entry name" value="ST7"/>
</dbReference>
<comment type="caution">
    <text evidence="6">The sequence shown here is derived from an EMBL/GenBank/DDBJ whole genome shotgun (WGS) entry which is preliminary data.</text>
</comment>
<keyword evidence="7" id="KW-1185">Reference proteome</keyword>
<evidence type="ECO:0000256" key="4">
    <source>
        <dbReference type="ARBA" id="ARBA00023136"/>
    </source>
</evidence>
<dbReference type="Proteomes" id="UP000306888">
    <property type="component" value="Unassembled WGS sequence"/>
</dbReference>
<dbReference type="Pfam" id="PF04184">
    <property type="entry name" value="ST7"/>
    <property type="match status" value="1"/>
</dbReference>
<accession>A0A4S2DPE0</accession>
<protein>
    <recommendedName>
        <fullName evidence="5">DUF6398 domain-containing protein</fullName>
    </recommendedName>
</protein>
<dbReference type="InterPro" id="IPR011990">
    <property type="entry name" value="TPR-like_helical_dom_sf"/>
</dbReference>
<dbReference type="InterPro" id="IPR045651">
    <property type="entry name" value="DUF6398"/>
</dbReference>
<evidence type="ECO:0000256" key="2">
    <source>
        <dbReference type="ARBA" id="ARBA00022692"/>
    </source>
</evidence>
<comment type="subcellular location">
    <subcellularLocation>
        <location evidence="1">Membrane</location>
        <topology evidence="1">Multi-pass membrane protein</topology>
    </subcellularLocation>
</comment>
<dbReference type="Gene3D" id="1.25.40.10">
    <property type="entry name" value="Tetratricopeptide repeat domain"/>
    <property type="match status" value="1"/>
</dbReference>
<keyword evidence="3" id="KW-1133">Transmembrane helix</keyword>
<reference evidence="6 7" key="1">
    <citation type="submission" date="2019-04" db="EMBL/GenBank/DDBJ databases">
        <title>Microbes associate with the intestines of laboratory mice.</title>
        <authorList>
            <person name="Navarre W."/>
            <person name="Wong E."/>
            <person name="Huang K."/>
            <person name="Tropini C."/>
            <person name="Ng K."/>
            <person name="Yu B."/>
        </authorList>
    </citation>
    <scope>NUCLEOTIDE SEQUENCE [LARGE SCALE GENOMIC DNA]</scope>
    <source>
        <strain evidence="6 7">NM50_B9-20</strain>
    </source>
</reference>
<evidence type="ECO:0000256" key="1">
    <source>
        <dbReference type="ARBA" id="ARBA00004141"/>
    </source>
</evidence>
<proteinExistence type="predicted"/>
<dbReference type="RefSeq" id="WP_136004927.1">
    <property type="nucleotide sequence ID" value="NZ_SRYR01000001.1"/>
</dbReference>
<name>A0A4S2DPE0_9CLOT</name>
<evidence type="ECO:0000256" key="3">
    <source>
        <dbReference type="ARBA" id="ARBA00022989"/>
    </source>
</evidence>
<dbReference type="GO" id="GO:0016020">
    <property type="term" value="C:membrane"/>
    <property type="evidence" value="ECO:0007669"/>
    <property type="project" value="UniProtKB-SubCell"/>
</dbReference>
<dbReference type="EMBL" id="SRYR01000001">
    <property type="protein sequence ID" value="TGY44005.1"/>
    <property type="molecule type" value="Genomic_DNA"/>
</dbReference>
<evidence type="ECO:0000259" key="5">
    <source>
        <dbReference type="Pfam" id="PF19935"/>
    </source>
</evidence>
<keyword evidence="4" id="KW-0472">Membrane</keyword>
<evidence type="ECO:0000313" key="6">
    <source>
        <dbReference type="EMBL" id="TGY44005.1"/>
    </source>
</evidence>